<dbReference type="EMBL" id="JAPFAR010000154">
    <property type="protein sequence ID" value="MDI3349903.1"/>
    <property type="molecule type" value="Genomic_DNA"/>
</dbReference>
<feature type="region of interest" description="Disordered" evidence="1">
    <location>
        <begin position="112"/>
        <end position="136"/>
    </location>
</feature>
<protein>
    <submittedName>
        <fullName evidence="2">Uncharacterized protein</fullName>
    </submittedName>
</protein>
<reference evidence="2" key="1">
    <citation type="submission" date="2022-11" db="EMBL/GenBank/DDBJ databases">
        <title>Draft genome of Mycoplasma arginini isolated from fly.</title>
        <authorList>
            <person name="Severgnini M."/>
            <person name="Gioia G."/>
            <person name="Cremonesi P."/>
            <person name="Moroni P."/>
            <person name="Addis M.F."/>
            <person name="Castiglioni B."/>
        </authorList>
    </citation>
    <scope>NUCLEOTIDE SEQUENCE</scope>
    <source>
        <strain evidence="2">QMP CG1-1632</strain>
    </source>
</reference>
<evidence type="ECO:0000313" key="3">
    <source>
        <dbReference type="Proteomes" id="UP001162175"/>
    </source>
</evidence>
<name>A0AA43QXC1_MYCAR</name>
<proteinExistence type="predicted"/>
<sequence>MKLIDTLIEAVSDLFDKKERESIMTKGEWKEIDDKNSSDNIKKKIKYVRGLSDECRQYAMENHNDYISSVGKGKVTELQLHPDLKKKIESEGLPSGFSMGVDKDGYYIHTHRARSKSRPNPSGFTQQEIKFVDSTG</sequence>
<dbReference type="Proteomes" id="UP001162175">
    <property type="component" value="Unassembled WGS sequence"/>
</dbReference>
<accession>A0AA43QXC1</accession>
<feature type="compositionally biased region" description="Polar residues" evidence="1">
    <location>
        <begin position="118"/>
        <end position="136"/>
    </location>
</feature>
<evidence type="ECO:0000256" key="1">
    <source>
        <dbReference type="SAM" id="MobiDB-lite"/>
    </source>
</evidence>
<comment type="caution">
    <text evidence="2">The sequence shown here is derived from an EMBL/GenBank/DDBJ whole genome shotgun (WGS) entry which is preliminary data.</text>
</comment>
<dbReference type="AlphaFoldDB" id="A0AA43QXC1"/>
<organism evidence="2 3">
    <name type="scientific">Mycoplasmopsis arginini</name>
    <name type="common">Mycoplasma arginini</name>
    <dbReference type="NCBI Taxonomy" id="2094"/>
    <lineage>
        <taxon>Bacteria</taxon>
        <taxon>Bacillati</taxon>
        <taxon>Mycoplasmatota</taxon>
        <taxon>Mycoplasmoidales</taxon>
        <taxon>Metamycoplasmataceae</taxon>
        <taxon>Mycoplasmopsis</taxon>
    </lineage>
</organism>
<gene>
    <name evidence="2" type="ORF">DCBHLPFO_00661</name>
</gene>
<evidence type="ECO:0000313" key="2">
    <source>
        <dbReference type="EMBL" id="MDI3349903.1"/>
    </source>
</evidence>